<proteinExistence type="predicted"/>
<evidence type="ECO:0000256" key="1">
    <source>
        <dbReference type="SAM" id="MobiDB-lite"/>
    </source>
</evidence>
<dbReference type="Proteomes" id="UP000623467">
    <property type="component" value="Unassembled WGS sequence"/>
</dbReference>
<keyword evidence="3" id="KW-1185">Reference proteome</keyword>
<accession>A0A8H6ZFL8</accession>
<feature type="compositionally biased region" description="Polar residues" evidence="1">
    <location>
        <begin position="512"/>
        <end position="523"/>
    </location>
</feature>
<dbReference type="InterPro" id="IPR036871">
    <property type="entry name" value="PX_dom_sf"/>
</dbReference>
<feature type="compositionally biased region" description="Polar residues" evidence="1">
    <location>
        <begin position="488"/>
        <end position="504"/>
    </location>
</feature>
<feature type="compositionally biased region" description="Basic and acidic residues" evidence="1">
    <location>
        <begin position="318"/>
        <end position="340"/>
    </location>
</feature>
<dbReference type="Gene3D" id="3.30.1520.10">
    <property type="entry name" value="Phox-like domain"/>
    <property type="match status" value="1"/>
</dbReference>
<protein>
    <recommendedName>
        <fullName evidence="4">PX domain-containing protein</fullName>
    </recommendedName>
</protein>
<dbReference type="GO" id="GO:0035091">
    <property type="term" value="F:phosphatidylinositol binding"/>
    <property type="evidence" value="ECO:0007669"/>
    <property type="project" value="InterPro"/>
</dbReference>
<dbReference type="EMBL" id="JACAZH010000002">
    <property type="protein sequence ID" value="KAF7374750.1"/>
    <property type="molecule type" value="Genomic_DNA"/>
</dbReference>
<feature type="region of interest" description="Disordered" evidence="1">
    <location>
        <begin position="1"/>
        <end position="20"/>
    </location>
</feature>
<dbReference type="OrthoDB" id="3244370at2759"/>
<comment type="caution">
    <text evidence="2">The sequence shown here is derived from an EMBL/GenBank/DDBJ whole genome shotgun (WGS) entry which is preliminary data.</text>
</comment>
<feature type="region of interest" description="Disordered" evidence="1">
    <location>
        <begin position="238"/>
        <end position="356"/>
    </location>
</feature>
<organism evidence="2 3">
    <name type="scientific">Mycena sanguinolenta</name>
    <dbReference type="NCBI Taxonomy" id="230812"/>
    <lineage>
        <taxon>Eukaryota</taxon>
        <taxon>Fungi</taxon>
        <taxon>Dikarya</taxon>
        <taxon>Basidiomycota</taxon>
        <taxon>Agaricomycotina</taxon>
        <taxon>Agaricomycetes</taxon>
        <taxon>Agaricomycetidae</taxon>
        <taxon>Agaricales</taxon>
        <taxon>Marasmiineae</taxon>
        <taxon>Mycenaceae</taxon>
        <taxon>Mycena</taxon>
    </lineage>
</organism>
<sequence>MLPNNVPGQVDGPTSPDNWKRAVYRQPPSRFTVEMLPPVKIGGNYNFQMRICPIAFGDRASVSSRASNTEYDILRRWEDCLIFQDTLEREYARLAASKRQRLLAGKGVRKNGVYLHSDKASSWESLPPGPEPDSVAQNIHDLIPRLTKKGTMFRASQATTDQRQAELTAFITALWTEDVPTLLEDFRRDRVVTDFFGFWRRDQDIQKTSNVSTKPRSSVSSSVFSTYFSAGSESGESFTRRERALSSASSDSSSALSSASGRSSTGSIQITLDDQPIAFGHNPHQGADTLEPLREGSEIARKGRGGFLSSVSKRMRKAPADDAGRRDRPSLNEHPARPDSRASNATTINRAHRESWQTTASGMTFINDLNLTLPDDADDDTRHSRMSMASIATFRTEVSSEGVMGVMPRFYVPEPNPARLSTASFMTDVSADGIIPRELRRPDSRATVSRGSRGHHRTSSIASDEESVLDECFYDAFPRPCSFIPEAHQQSRPETPTKSPQSQKFVEPVPSPTKTYFEPSTTRLPKSPLPSAPSSPMGTEFKRAKSPSFSETPDSPRTLAYPRKEFLAKPRSPSPNGSVMSTSMSIMSEQSSFSDSTGSTVTPSVYSFYSARSTLSSTTTASTSSSSAGCPLVIKAAHNHAIILLKAEEDLSLREMRRRLREKFLGQENIALSERFCLAYMIPASPATGRNRNRSNSLSSTSALSDTGALMEKISTEDDWARLRSSLDGAKLTLRVLDANS</sequence>
<reference evidence="2" key="1">
    <citation type="submission" date="2020-05" db="EMBL/GenBank/DDBJ databases">
        <title>Mycena genomes resolve the evolution of fungal bioluminescence.</title>
        <authorList>
            <person name="Tsai I.J."/>
        </authorList>
    </citation>
    <scope>NUCLEOTIDE SEQUENCE</scope>
    <source>
        <strain evidence="2">160909Yilan</strain>
    </source>
</reference>
<dbReference type="AlphaFoldDB" id="A0A8H6ZFL8"/>
<feature type="region of interest" description="Disordered" evidence="1">
    <location>
        <begin position="487"/>
        <end position="558"/>
    </location>
</feature>
<gene>
    <name evidence="2" type="ORF">MSAN_00360500</name>
</gene>
<feature type="region of interest" description="Disordered" evidence="1">
    <location>
        <begin position="436"/>
        <end position="464"/>
    </location>
</feature>
<name>A0A8H6ZFL8_9AGAR</name>
<evidence type="ECO:0008006" key="4">
    <source>
        <dbReference type="Google" id="ProtNLM"/>
    </source>
</evidence>
<evidence type="ECO:0000313" key="2">
    <source>
        <dbReference type="EMBL" id="KAF7374750.1"/>
    </source>
</evidence>
<feature type="compositionally biased region" description="Basic and acidic residues" evidence="1">
    <location>
        <begin position="291"/>
        <end position="301"/>
    </location>
</feature>
<feature type="compositionally biased region" description="Low complexity" evidence="1">
    <location>
        <begin position="245"/>
        <end position="267"/>
    </location>
</feature>
<evidence type="ECO:0000313" key="3">
    <source>
        <dbReference type="Proteomes" id="UP000623467"/>
    </source>
</evidence>